<sequence length="126" mass="13964">MRQRRSQPAERGRHGDPAGSLANVPFRQFSARSVFPEFAGPQSVIHVWCEQPRRFAEERKRAGGSTWLLVASAASGSALLERGTLREIGLQTALRRPSTAMQGRSGCSALAAHMLPQERMFVYKQN</sequence>
<evidence type="ECO:0000256" key="1">
    <source>
        <dbReference type="SAM" id="MobiDB-lite"/>
    </source>
</evidence>
<comment type="caution">
    <text evidence="2">The sequence shown here is derived from an EMBL/GenBank/DDBJ whole genome shotgun (WGS) entry which is preliminary data.</text>
</comment>
<accession>A0A7J8GAT6</accession>
<protein>
    <submittedName>
        <fullName evidence="2">Uncharacterized protein</fullName>
    </submittedName>
</protein>
<reference evidence="2 3" key="1">
    <citation type="journal article" date="2020" name="Nature">
        <title>Six reference-quality genomes reveal evolution of bat adaptations.</title>
        <authorList>
            <person name="Jebb D."/>
            <person name="Huang Z."/>
            <person name="Pippel M."/>
            <person name="Hughes G.M."/>
            <person name="Lavrichenko K."/>
            <person name="Devanna P."/>
            <person name="Winkler S."/>
            <person name="Jermiin L.S."/>
            <person name="Skirmuntt E.C."/>
            <person name="Katzourakis A."/>
            <person name="Burkitt-Gray L."/>
            <person name="Ray D.A."/>
            <person name="Sullivan K.A.M."/>
            <person name="Roscito J.G."/>
            <person name="Kirilenko B.M."/>
            <person name="Davalos L.M."/>
            <person name="Corthals A.P."/>
            <person name="Power M.L."/>
            <person name="Jones G."/>
            <person name="Ransome R.D."/>
            <person name="Dechmann D.K.N."/>
            <person name="Locatelli A.G."/>
            <person name="Puechmaille S.J."/>
            <person name="Fedrigo O."/>
            <person name="Jarvis E.D."/>
            <person name="Hiller M."/>
            <person name="Vernes S.C."/>
            <person name="Myers E.W."/>
            <person name="Teeling E.C."/>
        </authorList>
    </citation>
    <scope>NUCLEOTIDE SEQUENCE [LARGE SCALE GENOMIC DNA]</scope>
    <source>
        <strain evidence="2">MRouAeg1</strain>
        <tissue evidence="2">Muscle</tissue>
    </source>
</reference>
<proteinExistence type="predicted"/>
<keyword evidence="3" id="KW-1185">Reference proteome</keyword>
<name>A0A7J8GAT6_ROUAE</name>
<dbReference type="AlphaFoldDB" id="A0A7J8GAT6"/>
<feature type="compositionally biased region" description="Basic and acidic residues" evidence="1">
    <location>
        <begin position="7"/>
        <end position="16"/>
    </location>
</feature>
<gene>
    <name evidence="2" type="ORF">HJG63_011577</name>
</gene>
<organism evidence="2 3">
    <name type="scientific">Rousettus aegyptiacus</name>
    <name type="common">Egyptian fruit bat</name>
    <name type="synonym">Pteropus aegyptiacus</name>
    <dbReference type="NCBI Taxonomy" id="9407"/>
    <lineage>
        <taxon>Eukaryota</taxon>
        <taxon>Metazoa</taxon>
        <taxon>Chordata</taxon>
        <taxon>Craniata</taxon>
        <taxon>Vertebrata</taxon>
        <taxon>Euteleostomi</taxon>
        <taxon>Mammalia</taxon>
        <taxon>Eutheria</taxon>
        <taxon>Laurasiatheria</taxon>
        <taxon>Chiroptera</taxon>
        <taxon>Yinpterochiroptera</taxon>
        <taxon>Pteropodoidea</taxon>
        <taxon>Pteropodidae</taxon>
        <taxon>Rousettinae</taxon>
        <taxon>Rousettus</taxon>
    </lineage>
</organism>
<dbReference type="EMBL" id="JACASE010000006">
    <property type="protein sequence ID" value="KAF6456948.1"/>
    <property type="molecule type" value="Genomic_DNA"/>
</dbReference>
<evidence type="ECO:0000313" key="3">
    <source>
        <dbReference type="Proteomes" id="UP000593571"/>
    </source>
</evidence>
<evidence type="ECO:0000313" key="2">
    <source>
        <dbReference type="EMBL" id="KAF6456948.1"/>
    </source>
</evidence>
<dbReference type="Proteomes" id="UP000593571">
    <property type="component" value="Unassembled WGS sequence"/>
</dbReference>
<feature type="region of interest" description="Disordered" evidence="1">
    <location>
        <begin position="1"/>
        <end position="22"/>
    </location>
</feature>